<dbReference type="GO" id="GO:0016787">
    <property type="term" value="F:hydrolase activity"/>
    <property type="evidence" value="ECO:0007669"/>
    <property type="project" value="UniProtKB-KW"/>
</dbReference>
<organism evidence="9 10">
    <name type="scientific">Candidatus Ozemobacter sibiricus</name>
    <dbReference type="NCBI Taxonomy" id="2268124"/>
    <lineage>
        <taxon>Bacteria</taxon>
        <taxon>Candidatus Ozemobacteria</taxon>
        <taxon>Candidatus Ozemobacterales</taxon>
        <taxon>Candidatus Ozemobacteraceae</taxon>
        <taxon>Candidatus Ozemobacter</taxon>
    </lineage>
</organism>
<dbReference type="InterPro" id="IPR057342">
    <property type="entry name" value="DEXDc_RapA"/>
</dbReference>
<keyword evidence="4" id="KW-0067">ATP-binding</keyword>
<feature type="region of interest" description="Disordered" evidence="6">
    <location>
        <begin position="241"/>
        <end position="276"/>
    </location>
</feature>
<evidence type="ECO:0000256" key="1">
    <source>
        <dbReference type="ARBA" id="ARBA00022741"/>
    </source>
</evidence>
<dbReference type="PANTHER" id="PTHR10799">
    <property type="entry name" value="SNF2/RAD54 HELICASE FAMILY"/>
    <property type="match status" value="1"/>
</dbReference>
<dbReference type="CDD" id="cd18011">
    <property type="entry name" value="DEXDc_RapA"/>
    <property type="match status" value="1"/>
</dbReference>
<dbReference type="Pfam" id="PF00176">
    <property type="entry name" value="SNF2-rel_dom"/>
    <property type="match status" value="1"/>
</dbReference>
<evidence type="ECO:0000256" key="2">
    <source>
        <dbReference type="ARBA" id="ARBA00022801"/>
    </source>
</evidence>
<dbReference type="InterPro" id="IPR027417">
    <property type="entry name" value="P-loop_NTPase"/>
</dbReference>
<evidence type="ECO:0000259" key="7">
    <source>
        <dbReference type="PROSITE" id="PS51192"/>
    </source>
</evidence>
<evidence type="ECO:0000256" key="6">
    <source>
        <dbReference type="SAM" id="MobiDB-lite"/>
    </source>
</evidence>
<dbReference type="InterPro" id="IPR000330">
    <property type="entry name" value="SNF2_N"/>
</dbReference>
<keyword evidence="1" id="KW-0547">Nucleotide-binding</keyword>
<evidence type="ECO:0000256" key="4">
    <source>
        <dbReference type="ARBA" id="ARBA00022840"/>
    </source>
</evidence>
<dbReference type="Gene3D" id="3.40.50.10810">
    <property type="entry name" value="Tandem AAA-ATPase domain"/>
    <property type="match status" value="1"/>
</dbReference>
<dbReference type="PROSITE" id="PS51194">
    <property type="entry name" value="HELICASE_CTER"/>
    <property type="match status" value="1"/>
</dbReference>
<evidence type="ECO:0000313" key="9">
    <source>
        <dbReference type="EMBL" id="RCK75773.1"/>
    </source>
</evidence>
<accession>A0A367ZCG3</accession>
<comment type="caution">
    <text evidence="9">The sequence shown here is derived from an EMBL/GenBank/DDBJ whole genome shotgun (WGS) entry which is preliminary data.</text>
</comment>
<dbReference type="SUPFAM" id="SSF52540">
    <property type="entry name" value="P-loop containing nucleoside triphosphate hydrolases"/>
    <property type="match status" value="2"/>
</dbReference>
<name>A0A367ZCG3_9BACT</name>
<reference evidence="9 10" key="1">
    <citation type="submission" date="2018-05" db="EMBL/GenBank/DDBJ databases">
        <title>A metagenomic window into the 2 km-deep terrestrial subsurface aquifer revealed taxonomically and functionally diverse microbial community comprising novel uncultured bacterial lineages.</title>
        <authorList>
            <person name="Kadnikov V.V."/>
            <person name="Mardanov A.V."/>
            <person name="Beletsky A.V."/>
            <person name="Banks D."/>
            <person name="Pimenov N.V."/>
            <person name="Frank Y.A."/>
            <person name="Karnachuk O.V."/>
            <person name="Ravin N.V."/>
        </authorList>
    </citation>
    <scope>NUCLEOTIDE SEQUENCE [LARGE SCALE GENOMIC DNA]</scope>
    <source>
        <strain evidence="9">BY5</strain>
    </source>
</reference>
<keyword evidence="5" id="KW-0175">Coiled coil</keyword>
<evidence type="ECO:0000256" key="3">
    <source>
        <dbReference type="ARBA" id="ARBA00022806"/>
    </source>
</evidence>
<dbReference type="InterPro" id="IPR049730">
    <property type="entry name" value="SNF2/RAD54-like_C"/>
</dbReference>
<dbReference type="InterPro" id="IPR038718">
    <property type="entry name" value="SNF2-like_sf"/>
</dbReference>
<gene>
    <name evidence="9" type="ORF">OZSIB_3716</name>
</gene>
<dbReference type="AlphaFoldDB" id="A0A367ZCG3"/>
<dbReference type="GO" id="GO:0005524">
    <property type="term" value="F:ATP binding"/>
    <property type="evidence" value="ECO:0007669"/>
    <property type="project" value="UniProtKB-KW"/>
</dbReference>
<dbReference type="CDD" id="cd18793">
    <property type="entry name" value="SF2_C_SNF"/>
    <property type="match status" value="1"/>
</dbReference>
<dbReference type="GO" id="GO:0004386">
    <property type="term" value="F:helicase activity"/>
    <property type="evidence" value="ECO:0007669"/>
    <property type="project" value="UniProtKB-KW"/>
</dbReference>
<dbReference type="InterPro" id="IPR014001">
    <property type="entry name" value="Helicase_ATP-bd"/>
</dbReference>
<evidence type="ECO:0000313" key="10">
    <source>
        <dbReference type="Proteomes" id="UP000252355"/>
    </source>
</evidence>
<feature type="domain" description="Helicase ATP-binding" evidence="7">
    <location>
        <begin position="352"/>
        <end position="512"/>
    </location>
</feature>
<dbReference type="SMART" id="SM00490">
    <property type="entry name" value="HELICc"/>
    <property type="match status" value="1"/>
</dbReference>
<dbReference type="PROSITE" id="PS51192">
    <property type="entry name" value="HELICASE_ATP_BIND_1"/>
    <property type="match status" value="1"/>
</dbReference>
<feature type="coiled-coil region" evidence="5">
    <location>
        <begin position="174"/>
        <end position="205"/>
    </location>
</feature>
<evidence type="ECO:0000259" key="8">
    <source>
        <dbReference type="PROSITE" id="PS51194"/>
    </source>
</evidence>
<feature type="domain" description="Helicase C-terminal" evidence="8">
    <location>
        <begin position="651"/>
        <end position="797"/>
    </location>
</feature>
<sequence length="861" mass="97846">MPRSSAARPKRRRSVSEEPAIYRACSNNDFREIVWAIERSVTPEAFQAIVPWLKKVVKEPRSSELSSDDFHETVVRRIINPLREAGYERAALNVYRFGAMVDILYYEDAEEMLRLAAHLGDEEVLEGLAACFATSLEAWCEMPGQPASSRDDEGDREPVRRTVRALLDRWQRHREKCLKECRRTAERLAEAKRREEERKRAAEWQDKLHQFHEMLQRQYGKIPEWAPTTAEDFQKFCTAPRSADDQPVKRQGAGRGDQPAPGSTPTGKAGTVSPAAPLLKVPDDRRLVPLAIQARLPLERLTDRWGEEGLRACRVAWAAQRIHLMREFDELLCTESLVGVIPHRHQIETARRVLTRFRGRAILADEVGLGKTIEAGLVIKEYLLRGLARRVLILVPPALVSQWQGEMQEKFGLEFVTTASPLAREDPVAFWSRPLVLASIGLARLEPHTERCLAQPWDLVVVDEAHHLRNATSRSHRLVKALPRKFLLLLTATPVQNQLMELYHLINLLQPGTLGTAADFRARFIQPRKPTEPLDRDQLRALLRTVMIRNTRRFTDVRLPRRFASTIKVEPLPREFDVLHHLSRALSPLYMSGDHRRRLACAALLGQVGSSPLAARPALEKFAEQDLPPGPAAEAFAACLAAARQLRHSAKDDQLLALLRQKPGEKVLIFTRFRATLAHVAAVLEQAKIGHAVFHGEMSGPERDRAVESFRDEVPVLVATESGGEGRNLQFCRTIVNYDLPWNPMRIEQRIGRLHRIGQTRDVFIFNFCLRGSLEERMLAILEEKINLFELVVGEMGMVLGHLGEEADFEDLLLEAWLASPDEDERSRRFEELAAAVTQARQAHDKVKAFDEALFQEEYEA</sequence>
<dbReference type="EMBL" id="QOQW01000038">
    <property type="protein sequence ID" value="RCK75773.1"/>
    <property type="molecule type" value="Genomic_DNA"/>
</dbReference>
<proteinExistence type="predicted"/>
<dbReference type="Gene3D" id="3.40.50.300">
    <property type="entry name" value="P-loop containing nucleotide triphosphate hydrolases"/>
    <property type="match status" value="1"/>
</dbReference>
<dbReference type="InterPro" id="IPR001650">
    <property type="entry name" value="Helicase_C-like"/>
</dbReference>
<evidence type="ECO:0000256" key="5">
    <source>
        <dbReference type="SAM" id="Coils"/>
    </source>
</evidence>
<keyword evidence="2" id="KW-0378">Hydrolase</keyword>
<protein>
    <submittedName>
        <fullName evidence="9">Superfamily II DNA/RNA helicase</fullName>
    </submittedName>
</protein>
<dbReference type="SMART" id="SM00487">
    <property type="entry name" value="DEXDc"/>
    <property type="match status" value="1"/>
</dbReference>
<dbReference type="Pfam" id="PF00271">
    <property type="entry name" value="Helicase_C"/>
    <property type="match status" value="1"/>
</dbReference>
<dbReference type="Proteomes" id="UP000252355">
    <property type="component" value="Unassembled WGS sequence"/>
</dbReference>
<keyword evidence="3 9" id="KW-0347">Helicase</keyword>